<dbReference type="OrthoDB" id="8901716at2"/>
<evidence type="ECO:0000313" key="2">
    <source>
        <dbReference type="Proteomes" id="UP000226442"/>
    </source>
</evidence>
<reference evidence="1" key="1">
    <citation type="submission" date="2017-10" db="EMBL/GenBank/DDBJ databases">
        <title>Draft genome sequence of the planktic cyanobacteria Tychonema bourrellyi isolated from alpine lentic freshwater.</title>
        <authorList>
            <person name="Tett A."/>
            <person name="Armanini F."/>
            <person name="Asnicar F."/>
            <person name="Boscaini A."/>
            <person name="Pasolli E."/>
            <person name="Zolfo M."/>
            <person name="Donati C."/>
            <person name="Salmaso N."/>
            <person name="Segata N."/>
        </authorList>
    </citation>
    <scope>NUCLEOTIDE SEQUENCE</scope>
    <source>
        <strain evidence="1">FEM_GT703</strain>
    </source>
</reference>
<name>A0A2G4F0X0_9CYAN</name>
<sequence>MNEIVEKAQQAIATPEVQEMLKKLSEYGLGVFMPHMHDPETGDFAPLPSGIVAVEDNLQVSFHHASEPEVSNARPVGWVWDNSSQTAMACTTCMEYSGRHSKTNH</sequence>
<dbReference type="EMBL" id="NXIB02000054">
    <property type="protein sequence ID" value="PHX55401.1"/>
    <property type="molecule type" value="Genomic_DNA"/>
</dbReference>
<dbReference type="RefSeq" id="WP_096831125.1">
    <property type="nucleotide sequence ID" value="NZ_NXIB02000054.1"/>
</dbReference>
<accession>A0A2G4F0X0</accession>
<protein>
    <submittedName>
        <fullName evidence="1">Uncharacterized protein</fullName>
    </submittedName>
</protein>
<gene>
    <name evidence="1" type="ORF">CP500_011040</name>
</gene>
<dbReference type="AlphaFoldDB" id="A0A2G4F0X0"/>
<dbReference type="Proteomes" id="UP000226442">
    <property type="component" value="Unassembled WGS sequence"/>
</dbReference>
<proteinExistence type="predicted"/>
<comment type="caution">
    <text evidence="1">The sequence shown here is derived from an EMBL/GenBank/DDBJ whole genome shotgun (WGS) entry which is preliminary data.</text>
</comment>
<evidence type="ECO:0000313" key="1">
    <source>
        <dbReference type="EMBL" id="PHX55401.1"/>
    </source>
</evidence>
<keyword evidence="2" id="KW-1185">Reference proteome</keyword>
<organism evidence="1 2">
    <name type="scientific">Tychonema bourrellyi FEM_GT703</name>
    <dbReference type="NCBI Taxonomy" id="2040638"/>
    <lineage>
        <taxon>Bacteria</taxon>
        <taxon>Bacillati</taxon>
        <taxon>Cyanobacteriota</taxon>
        <taxon>Cyanophyceae</taxon>
        <taxon>Oscillatoriophycideae</taxon>
        <taxon>Oscillatoriales</taxon>
        <taxon>Microcoleaceae</taxon>
        <taxon>Tychonema</taxon>
    </lineage>
</organism>